<proteinExistence type="predicted"/>
<dbReference type="AlphaFoldDB" id="A0A1E3WD47"/>
<name>A0A1E3WD47_9HYPH</name>
<accession>A0A1E3WD47</accession>
<keyword evidence="1" id="KW-1133">Transmembrane helix</keyword>
<evidence type="ECO:0000313" key="3">
    <source>
        <dbReference type="Proteomes" id="UP000095042"/>
    </source>
</evidence>
<comment type="caution">
    <text evidence="2">The sequence shown here is derived from an EMBL/GenBank/DDBJ whole genome shotgun (WGS) entry which is preliminary data.</text>
</comment>
<keyword evidence="1" id="KW-0812">Transmembrane</keyword>
<evidence type="ECO:0000313" key="2">
    <source>
        <dbReference type="EMBL" id="ODS03735.1"/>
    </source>
</evidence>
<gene>
    <name evidence="2" type="ORF">AUC71_07970</name>
</gene>
<sequence length="131" mass="13902">MSRARADGSTAVKWLCLSVATLFGVALLGNGVSMLVSPEAWYVAVPGVTTTGPFNQHFLRDIGLIFLFLGGAFLLGAARPDLRVTFWAAPTLWLSGHALFHFWEVAVGICSSAVIPRDFPAVTLPAIIGSS</sequence>
<protein>
    <submittedName>
        <fullName evidence="2">Uncharacterized protein</fullName>
    </submittedName>
</protein>
<organism evidence="2 3">
    <name type="scientific">Methyloceanibacter marginalis</name>
    <dbReference type="NCBI Taxonomy" id="1774971"/>
    <lineage>
        <taxon>Bacteria</taxon>
        <taxon>Pseudomonadati</taxon>
        <taxon>Pseudomonadota</taxon>
        <taxon>Alphaproteobacteria</taxon>
        <taxon>Hyphomicrobiales</taxon>
        <taxon>Hyphomicrobiaceae</taxon>
        <taxon>Methyloceanibacter</taxon>
    </lineage>
</organism>
<dbReference type="EMBL" id="LPWD01000056">
    <property type="protein sequence ID" value="ODS03735.1"/>
    <property type="molecule type" value="Genomic_DNA"/>
</dbReference>
<feature type="transmembrane region" description="Helical" evidence="1">
    <location>
        <begin position="57"/>
        <end position="77"/>
    </location>
</feature>
<evidence type="ECO:0000256" key="1">
    <source>
        <dbReference type="SAM" id="Phobius"/>
    </source>
</evidence>
<dbReference type="OrthoDB" id="287782at2"/>
<keyword evidence="1" id="KW-0472">Membrane</keyword>
<dbReference type="Proteomes" id="UP000095042">
    <property type="component" value="Unassembled WGS sequence"/>
</dbReference>
<reference evidence="2 3" key="1">
    <citation type="journal article" date="2016" name="Environ. Microbiol.">
        <title>New Methyloceanibacter diversity from North Sea sediments includes methanotroph containing solely the soluble methane monooxygenase.</title>
        <authorList>
            <person name="Vekeman B."/>
            <person name="Kerckhof F.M."/>
            <person name="Cremers G."/>
            <person name="de Vos P."/>
            <person name="Vandamme P."/>
            <person name="Boon N."/>
            <person name="Op den Camp H.J."/>
            <person name="Heylen K."/>
        </authorList>
    </citation>
    <scope>NUCLEOTIDE SEQUENCE [LARGE SCALE GENOMIC DNA]</scope>
    <source>
        <strain evidence="2 3">R-67177</strain>
    </source>
</reference>
<keyword evidence="3" id="KW-1185">Reference proteome</keyword>
<feature type="transmembrane region" description="Helical" evidence="1">
    <location>
        <begin position="12"/>
        <end position="37"/>
    </location>
</feature>